<dbReference type="Proteomes" id="UP000326979">
    <property type="component" value="Unassembled WGS sequence"/>
</dbReference>
<name>A0A5N8W1W5_9ACTN</name>
<feature type="transmembrane region" description="Helical" evidence="1">
    <location>
        <begin position="6"/>
        <end position="24"/>
    </location>
</feature>
<proteinExistence type="predicted"/>
<dbReference type="OrthoDB" id="4948814at2"/>
<dbReference type="AlphaFoldDB" id="A0A5N8W1W5"/>
<dbReference type="EMBL" id="VJZE01000044">
    <property type="protein sequence ID" value="MPY40155.1"/>
    <property type="molecule type" value="Genomic_DNA"/>
</dbReference>
<gene>
    <name evidence="2" type="ORF">FNH04_09590</name>
</gene>
<keyword evidence="1" id="KW-1133">Transmembrane helix</keyword>
<organism evidence="2 3">
    <name type="scientific">Streptomyces phyllanthi</name>
    <dbReference type="NCBI Taxonomy" id="1803180"/>
    <lineage>
        <taxon>Bacteria</taxon>
        <taxon>Bacillati</taxon>
        <taxon>Actinomycetota</taxon>
        <taxon>Actinomycetes</taxon>
        <taxon>Kitasatosporales</taxon>
        <taxon>Streptomycetaceae</taxon>
        <taxon>Streptomyces</taxon>
    </lineage>
</organism>
<dbReference type="RefSeq" id="WP_152782336.1">
    <property type="nucleotide sequence ID" value="NZ_BAABEQ010000062.1"/>
</dbReference>
<keyword evidence="1" id="KW-0472">Membrane</keyword>
<keyword evidence="1" id="KW-0812">Transmembrane</keyword>
<accession>A0A5N8W1W5</accession>
<evidence type="ECO:0000313" key="2">
    <source>
        <dbReference type="EMBL" id="MPY40155.1"/>
    </source>
</evidence>
<sequence>MITALVSTFLFVHGLIHLAVWLPHDSTEQPFNPRHSWALTAAGLPPTWDGGAPGHGGLPARAKSGVGESRASVGLASVTALLYVIAGAAAAAQSGGWSTAAVVAASVGLLLKTLWFNPWLSLGVLLDAGVIAAVVMSWPASLY</sequence>
<feature type="transmembrane region" description="Helical" evidence="1">
    <location>
        <begin position="97"/>
        <end position="115"/>
    </location>
</feature>
<evidence type="ECO:0000313" key="3">
    <source>
        <dbReference type="Proteomes" id="UP000326979"/>
    </source>
</evidence>
<comment type="caution">
    <text evidence="2">The sequence shown here is derived from an EMBL/GenBank/DDBJ whole genome shotgun (WGS) entry which is preliminary data.</text>
</comment>
<protein>
    <submittedName>
        <fullName evidence="2">Uncharacterized protein</fullName>
    </submittedName>
</protein>
<reference evidence="2 3" key="1">
    <citation type="submission" date="2019-07" db="EMBL/GenBank/DDBJ databases">
        <title>New species of Amycolatopsis and Streptomyces.</title>
        <authorList>
            <person name="Duangmal K."/>
            <person name="Teo W.F.A."/>
            <person name="Lipun K."/>
        </authorList>
    </citation>
    <scope>NUCLEOTIDE SEQUENCE [LARGE SCALE GENOMIC DNA]</scope>
    <source>
        <strain evidence="2 3">TISTR 2346</strain>
    </source>
</reference>
<evidence type="ECO:0000256" key="1">
    <source>
        <dbReference type="SAM" id="Phobius"/>
    </source>
</evidence>
<feature type="transmembrane region" description="Helical" evidence="1">
    <location>
        <begin position="122"/>
        <end position="140"/>
    </location>
</feature>
<keyword evidence="3" id="KW-1185">Reference proteome</keyword>